<dbReference type="Gene3D" id="1.10.10.1940">
    <property type="match status" value="1"/>
</dbReference>
<protein>
    <submittedName>
        <fullName evidence="5">ShKT domain-containing protein</fullName>
    </submittedName>
</protein>
<dbReference type="Pfam" id="PF02845">
    <property type="entry name" value="CUE"/>
    <property type="match status" value="1"/>
</dbReference>
<evidence type="ECO:0000313" key="5">
    <source>
        <dbReference type="WBParaSite" id="GPLIN_001449900"/>
    </source>
</evidence>
<dbReference type="WBParaSite" id="GPLIN_001449900">
    <property type="protein sequence ID" value="GPLIN_001449900"/>
    <property type="gene ID" value="GPLIN_001449900"/>
</dbReference>
<dbReference type="GO" id="GO:0043130">
    <property type="term" value="F:ubiquitin binding"/>
    <property type="evidence" value="ECO:0007669"/>
    <property type="project" value="InterPro"/>
</dbReference>
<keyword evidence="4" id="KW-1185">Reference proteome</keyword>
<name>A0A183CNP2_GLOPA</name>
<dbReference type="Gene3D" id="1.10.8.10">
    <property type="entry name" value="DNA helicase RuvA subunit, C-terminal domain"/>
    <property type="match status" value="1"/>
</dbReference>
<dbReference type="Pfam" id="PF01549">
    <property type="entry name" value="ShK"/>
    <property type="match status" value="1"/>
</dbReference>
<evidence type="ECO:0000313" key="4">
    <source>
        <dbReference type="Proteomes" id="UP000050741"/>
    </source>
</evidence>
<dbReference type="PROSITE" id="PS51140">
    <property type="entry name" value="CUE"/>
    <property type="match status" value="1"/>
</dbReference>
<dbReference type="SUPFAM" id="SSF46934">
    <property type="entry name" value="UBA-like"/>
    <property type="match status" value="1"/>
</dbReference>
<reference evidence="5" key="2">
    <citation type="submission" date="2016-06" db="UniProtKB">
        <authorList>
            <consortium name="WormBaseParasite"/>
        </authorList>
    </citation>
    <scope>IDENTIFICATION</scope>
</reference>
<sequence length="75" mass="8328">VDCGKLATLNKCYENGSRNAWMAENCQKSCGFCKPTLDELQEIFPIISKEVIREVLEANRGNRGLAGSALFEMTN</sequence>
<feature type="domain" description="ShKT" evidence="3">
    <location>
        <begin position="1"/>
        <end position="33"/>
    </location>
</feature>
<evidence type="ECO:0000256" key="1">
    <source>
        <dbReference type="PROSITE-ProRule" id="PRU01005"/>
    </source>
</evidence>
<organism evidence="4 5">
    <name type="scientific">Globodera pallida</name>
    <name type="common">Potato cyst nematode worm</name>
    <name type="synonym">Heterodera pallida</name>
    <dbReference type="NCBI Taxonomy" id="36090"/>
    <lineage>
        <taxon>Eukaryota</taxon>
        <taxon>Metazoa</taxon>
        <taxon>Ecdysozoa</taxon>
        <taxon>Nematoda</taxon>
        <taxon>Chromadorea</taxon>
        <taxon>Rhabditida</taxon>
        <taxon>Tylenchina</taxon>
        <taxon>Tylenchomorpha</taxon>
        <taxon>Tylenchoidea</taxon>
        <taxon>Heteroderidae</taxon>
        <taxon>Heteroderinae</taxon>
        <taxon>Globodera</taxon>
    </lineage>
</organism>
<proteinExistence type="predicted"/>
<evidence type="ECO:0000259" key="2">
    <source>
        <dbReference type="PROSITE" id="PS51140"/>
    </source>
</evidence>
<dbReference type="AlphaFoldDB" id="A0A183CNP2"/>
<evidence type="ECO:0000259" key="3">
    <source>
        <dbReference type="PROSITE" id="PS51670"/>
    </source>
</evidence>
<dbReference type="PROSITE" id="PS51670">
    <property type="entry name" value="SHKT"/>
    <property type="match status" value="1"/>
</dbReference>
<accession>A0A183CNP2</accession>
<dbReference type="InterPro" id="IPR009060">
    <property type="entry name" value="UBA-like_sf"/>
</dbReference>
<reference evidence="4" key="1">
    <citation type="submission" date="2014-05" db="EMBL/GenBank/DDBJ databases">
        <title>The genome and life-stage specific transcriptomes of Globodera pallida elucidate key aspects of plant parasitism by a cyst nematode.</title>
        <authorList>
            <person name="Cotton J.A."/>
            <person name="Lilley C.J."/>
            <person name="Jones L.M."/>
            <person name="Kikuchi T."/>
            <person name="Reid A.J."/>
            <person name="Thorpe P."/>
            <person name="Tsai I.J."/>
            <person name="Beasley H."/>
            <person name="Blok V."/>
            <person name="Cock P.J.A."/>
            <person name="Van den Akker S.E."/>
            <person name="Holroyd N."/>
            <person name="Hunt M."/>
            <person name="Mantelin S."/>
            <person name="Naghra H."/>
            <person name="Pain A."/>
            <person name="Palomares-Rius J.E."/>
            <person name="Zarowiecki M."/>
            <person name="Berriman M."/>
            <person name="Jones J.T."/>
            <person name="Urwin P.E."/>
        </authorList>
    </citation>
    <scope>NUCLEOTIDE SEQUENCE [LARGE SCALE GENOMIC DNA]</scope>
    <source>
        <strain evidence="4">Lindley</strain>
    </source>
</reference>
<dbReference type="InterPro" id="IPR003582">
    <property type="entry name" value="ShKT_dom"/>
</dbReference>
<feature type="domain" description="CUE" evidence="2">
    <location>
        <begin position="32"/>
        <end position="75"/>
    </location>
</feature>
<dbReference type="Proteomes" id="UP000050741">
    <property type="component" value="Unassembled WGS sequence"/>
</dbReference>
<dbReference type="SMART" id="SM00546">
    <property type="entry name" value="CUE"/>
    <property type="match status" value="1"/>
</dbReference>
<dbReference type="InterPro" id="IPR003892">
    <property type="entry name" value="CUE"/>
</dbReference>
<comment type="caution">
    <text evidence="1">Lacks conserved residue(s) required for the propagation of feature annotation.</text>
</comment>